<dbReference type="InterPro" id="IPR021109">
    <property type="entry name" value="Peptidase_aspartic_dom_sf"/>
</dbReference>
<dbReference type="SUPFAM" id="SSF50630">
    <property type="entry name" value="Acid proteases"/>
    <property type="match status" value="1"/>
</dbReference>
<gene>
    <name evidence="16" type="ORF">Sjap_009883</name>
</gene>
<dbReference type="InterPro" id="IPR033121">
    <property type="entry name" value="PEPTIDASE_A1"/>
</dbReference>
<dbReference type="InterPro" id="IPR032861">
    <property type="entry name" value="TAXi_N"/>
</dbReference>
<feature type="region of interest" description="Disordered" evidence="13">
    <location>
        <begin position="469"/>
        <end position="491"/>
    </location>
</feature>
<keyword evidence="6 12" id="KW-0064">Aspartyl protease</keyword>
<evidence type="ECO:0000256" key="8">
    <source>
        <dbReference type="ARBA" id="ARBA00023136"/>
    </source>
</evidence>
<feature type="active site" evidence="11">
    <location>
        <position position="126"/>
    </location>
</feature>
<feature type="domain" description="Peptidase A1" evidence="15">
    <location>
        <begin position="108"/>
        <end position="442"/>
    </location>
</feature>
<keyword evidence="9" id="KW-0325">Glycoprotein</keyword>
<dbReference type="GO" id="GO:0006508">
    <property type="term" value="P:proteolysis"/>
    <property type="evidence" value="ECO:0007669"/>
    <property type="project" value="UniProtKB-KW"/>
</dbReference>
<dbReference type="Pfam" id="PF14543">
    <property type="entry name" value="TAXi_N"/>
    <property type="match status" value="1"/>
</dbReference>
<dbReference type="FunFam" id="2.40.70.10:FF:000012">
    <property type="entry name" value="Aspartyl protease family protein 1"/>
    <property type="match status" value="1"/>
</dbReference>
<keyword evidence="5 14" id="KW-0732">Signal</keyword>
<organism evidence="16 17">
    <name type="scientific">Stephania japonica</name>
    <dbReference type="NCBI Taxonomy" id="461633"/>
    <lineage>
        <taxon>Eukaryota</taxon>
        <taxon>Viridiplantae</taxon>
        <taxon>Streptophyta</taxon>
        <taxon>Embryophyta</taxon>
        <taxon>Tracheophyta</taxon>
        <taxon>Spermatophyta</taxon>
        <taxon>Magnoliopsida</taxon>
        <taxon>Ranunculales</taxon>
        <taxon>Menispermaceae</taxon>
        <taxon>Menispermoideae</taxon>
        <taxon>Cissampelideae</taxon>
        <taxon>Stephania</taxon>
    </lineage>
</organism>
<keyword evidence="7 12" id="KW-0378">Hydrolase</keyword>
<reference evidence="16 17" key="1">
    <citation type="submission" date="2024-01" db="EMBL/GenBank/DDBJ databases">
        <title>Genome assemblies of Stephania.</title>
        <authorList>
            <person name="Yang L."/>
        </authorList>
    </citation>
    <scope>NUCLEOTIDE SEQUENCE [LARGE SCALE GENOMIC DNA]</scope>
    <source>
        <strain evidence="16">QJT</strain>
        <tissue evidence="16">Leaf</tissue>
    </source>
</reference>
<accession>A0AAP0J8H5</accession>
<sequence>MMACGGGDWVVWLVLVSICWSCYCLRCCDGFGTFGFDVHHRFSDPVKGVLGVDDLPKMGTFDYYSAMVHRDRTAVRGRGLAAAMDGDDAVSFVAGNETFRISSLGFLHYANVSLGTPSVWFLVALDTGSDLFWVPCNCTSCVKALKSRNGDELDFNIYSPNASSTSKRVPCESSLCEFQRGCSKATDVCSYEVLYLSNDTSSSGVLVEDVLRLVREDDNLEAVDAPITFGCGQVQTGSFLDGAAPNGLFGLGVQKTSVPSILSRANITADSFSLCFGSMGIGRLNFGDKGSADQDETPLNINQLHPTYNISVTKIIVGKAVTDVEFSAIFDSGTSFTYLNDPAYGQLSDSFNSQVKDKQHAVDPSIPFEFCYDLSSNPIPNVTLTMKGDSQFLVIDPLVLFPDEKTYCLGIVKSPNVNIIGQNFMTGYRVVFDREKMILGWKESNCYDFSDSNTLPLKPRTAVPPAIAVSPGDYNPEATSVPRRQQSSAGDLSQLSGTNLLMLCLFILAII</sequence>
<keyword evidence="17" id="KW-1185">Reference proteome</keyword>
<evidence type="ECO:0000256" key="1">
    <source>
        <dbReference type="ARBA" id="ARBA00004193"/>
    </source>
</evidence>
<evidence type="ECO:0000256" key="5">
    <source>
        <dbReference type="ARBA" id="ARBA00022729"/>
    </source>
</evidence>
<dbReference type="PROSITE" id="PS00141">
    <property type="entry name" value="ASP_PROTEASE"/>
    <property type="match status" value="1"/>
</dbReference>
<dbReference type="InterPro" id="IPR032799">
    <property type="entry name" value="TAXi_C"/>
</dbReference>
<evidence type="ECO:0000256" key="7">
    <source>
        <dbReference type="ARBA" id="ARBA00022801"/>
    </source>
</evidence>
<evidence type="ECO:0000256" key="14">
    <source>
        <dbReference type="SAM" id="SignalP"/>
    </source>
</evidence>
<evidence type="ECO:0000256" key="3">
    <source>
        <dbReference type="ARBA" id="ARBA00022475"/>
    </source>
</evidence>
<evidence type="ECO:0000256" key="6">
    <source>
        <dbReference type="ARBA" id="ARBA00022750"/>
    </source>
</evidence>
<feature type="active site" evidence="11">
    <location>
        <position position="331"/>
    </location>
</feature>
<protein>
    <recommendedName>
        <fullName evidence="15">Peptidase A1 domain-containing protein</fullName>
    </recommendedName>
</protein>
<dbReference type="PANTHER" id="PTHR13683">
    <property type="entry name" value="ASPARTYL PROTEASES"/>
    <property type="match status" value="1"/>
</dbReference>
<feature type="signal peptide" evidence="14">
    <location>
        <begin position="1"/>
        <end position="24"/>
    </location>
</feature>
<evidence type="ECO:0000256" key="13">
    <source>
        <dbReference type="SAM" id="MobiDB-lite"/>
    </source>
</evidence>
<dbReference type="InterPro" id="IPR001969">
    <property type="entry name" value="Aspartic_peptidase_AS"/>
</dbReference>
<dbReference type="PRINTS" id="PR00792">
    <property type="entry name" value="PEPSIN"/>
</dbReference>
<evidence type="ECO:0000313" key="16">
    <source>
        <dbReference type="EMBL" id="KAK9129396.1"/>
    </source>
</evidence>
<dbReference type="EMBL" id="JBBNAE010000004">
    <property type="protein sequence ID" value="KAK9129396.1"/>
    <property type="molecule type" value="Genomic_DNA"/>
</dbReference>
<dbReference type="GO" id="GO:0004190">
    <property type="term" value="F:aspartic-type endopeptidase activity"/>
    <property type="evidence" value="ECO:0007669"/>
    <property type="project" value="UniProtKB-KW"/>
</dbReference>
<evidence type="ECO:0000256" key="2">
    <source>
        <dbReference type="ARBA" id="ARBA00007447"/>
    </source>
</evidence>
<evidence type="ECO:0000256" key="4">
    <source>
        <dbReference type="ARBA" id="ARBA00022670"/>
    </source>
</evidence>
<dbReference type="Gene3D" id="2.40.70.10">
    <property type="entry name" value="Acid Proteases"/>
    <property type="match status" value="2"/>
</dbReference>
<feature type="compositionally biased region" description="Polar residues" evidence="13">
    <location>
        <begin position="482"/>
        <end position="491"/>
    </location>
</feature>
<keyword evidence="3" id="KW-1003">Cell membrane</keyword>
<name>A0AAP0J8H5_9MAGN</name>
<evidence type="ECO:0000259" key="15">
    <source>
        <dbReference type="PROSITE" id="PS51767"/>
    </source>
</evidence>
<dbReference type="FunFam" id="2.40.70.10:FF:000014">
    <property type="entry name" value="Aspartyl protease family protein 1"/>
    <property type="match status" value="1"/>
</dbReference>
<keyword evidence="4 12" id="KW-0645">Protease</keyword>
<dbReference type="Proteomes" id="UP001417504">
    <property type="component" value="Unassembled WGS sequence"/>
</dbReference>
<evidence type="ECO:0000256" key="10">
    <source>
        <dbReference type="ARBA" id="ARBA00023288"/>
    </source>
</evidence>
<comment type="caution">
    <text evidence="16">The sequence shown here is derived from an EMBL/GenBank/DDBJ whole genome shotgun (WGS) entry which is preliminary data.</text>
</comment>
<evidence type="ECO:0000256" key="12">
    <source>
        <dbReference type="RuleBase" id="RU000454"/>
    </source>
</evidence>
<proteinExistence type="inferred from homology"/>
<dbReference type="GO" id="GO:0005886">
    <property type="term" value="C:plasma membrane"/>
    <property type="evidence" value="ECO:0007669"/>
    <property type="project" value="UniProtKB-SubCell"/>
</dbReference>
<dbReference type="PROSITE" id="PS51767">
    <property type="entry name" value="PEPTIDASE_A1"/>
    <property type="match status" value="1"/>
</dbReference>
<evidence type="ECO:0000313" key="17">
    <source>
        <dbReference type="Proteomes" id="UP001417504"/>
    </source>
</evidence>
<dbReference type="InterPro" id="IPR001461">
    <property type="entry name" value="Aspartic_peptidase_A1"/>
</dbReference>
<evidence type="ECO:0000256" key="11">
    <source>
        <dbReference type="PIRSR" id="PIRSR601461-1"/>
    </source>
</evidence>
<evidence type="ECO:0000256" key="9">
    <source>
        <dbReference type="ARBA" id="ARBA00023180"/>
    </source>
</evidence>
<feature type="chain" id="PRO_5042860802" description="Peptidase A1 domain-containing protein" evidence="14">
    <location>
        <begin position="25"/>
        <end position="511"/>
    </location>
</feature>
<keyword evidence="10" id="KW-0449">Lipoprotein</keyword>
<dbReference type="AlphaFoldDB" id="A0AAP0J8H5"/>
<dbReference type="Pfam" id="PF14541">
    <property type="entry name" value="TAXi_C"/>
    <property type="match status" value="1"/>
</dbReference>
<comment type="similarity">
    <text evidence="2 12">Belongs to the peptidase A1 family.</text>
</comment>
<dbReference type="PANTHER" id="PTHR13683:SF826">
    <property type="entry name" value="ASPARTYL PROTEASE FAMILY PROTEIN 1"/>
    <property type="match status" value="1"/>
</dbReference>
<keyword evidence="8" id="KW-0472">Membrane</keyword>
<comment type="subcellular location">
    <subcellularLocation>
        <location evidence="1">Cell membrane</location>
        <topology evidence="1">Lipid-anchor</topology>
    </subcellularLocation>
</comment>